<gene>
    <name evidence="1" type="ORF">nbrc107697_00320</name>
</gene>
<evidence type="ECO:0000313" key="1">
    <source>
        <dbReference type="EMBL" id="GED95993.1"/>
    </source>
</evidence>
<proteinExistence type="predicted"/>
<comment type="caution">
    <text evidence="1">The sequence shown here is derived from an EMBL/GenBank/DDBJ whole genome shotgun (WGS) entry which is preliminary data.</text>
</comment>
<accession>A0A7M4BQ32</accession>
<dbReference type="EMBL" id="BJOU01000001">
    <property type="protein sequence ID" value="GED95993.1"/>
    <property type="molecule type" value="Genomic_DNA"/>
</dbReference>
<dbReference type="AlphaFoldDB" id="A0A7M4BQ32"/>
<reference evidence="2" key="1">
    <citation type="submission" date="2019-06" db="EMBL/GenBank/DDBJ databases">
        <title>Gordonia isolated from sludge of a wastewater treatment plant.</title>
        <authorList>
            <person name="Tamura T."/>
            <person name="Aoyama K."/>
            <person name="Kang Y."/>
            <person name="Saito S."/>
            <person name="Akiyama N."/>
            <person name="Yazawa K."/>
            <person name="Gonoi T."/>
            <person name="Mikami Y."/>
        </authorList>
    </citation>
    <scope>NUCLEOTIDE SEQUENCE [LARGE SCALE GENOMIC DNA]</scope>
    <source>
        <strain evidence="2">NBRC 107697</strain>
    </source>
</reference>
<organism evidence="1 2">
    <name type="scientific">Gordonia crocea</name>
    <dbReference type="NCBI Taxonomy" id="589162"/>
    <lineage>
        <taxon>Bacteria</taxon>
        <taxon>Bacillati</taxon>
        <taxon>Actinomycetota</taxon>
        <taxon>Actinomycetes</taxon>
        <taxon>Mycobacteriales</taxon>
        <taxon>Gordoniaceae</taxon>
        <taxon>Gordonia</taxon>
    </lineage>
</organism>
<keyword evidence="2" id="KW-1185">Reference proteome</keyword>
<name>A0A7M4BQ32_9ACTN</name>
<sequence>MLTAPTASATVVSRVGLPSPGSFSNFTIGCRYEARVKVNDAATVVRLVESREGSGLKTVVARTIPAADTAVFVWTPTTPGRRTLQAVQPTRGRLVYSHPITVTVSRGITAAGFCFSI</sequence>
<protein>
    <submittedName>
        <fullName evidence="1">Uncharacterized protein</fullName>
    </submittedName>
</protein>
<evidence type="ECO:0000313" key="2">
    <source>
        <dbReference type="Proteomes" id="UP000444980"/>
    </source>
</evidence>
<dbReference type="Proteomes" id="UP000444980">
    <property type="component" value="Unassembled WGS sequence"/>
</dbReference>